<reference evidence="2" key="2">
    <citation type="submission" date="2017-04" db="EMBL/GenBank/DDBJ databases">
        <authorList>
            <person name="Afonso C.L."/>
            <person name="Miller P.J."/>
            <person name="Scott M.A."/>
            <person name="Spackman E."/>
            <person name="Goraichik I."/>
            <person name="Dimitrov K.M."/>
            <person name="Suarez D.L."/>
            <person name="Swayne D.E."/>
        </authorList>
    </citation>
    <scope>NUCLEOTIDE SEQUENCE</scope>
    <source>
        <strain evidence="2">OD_317805_11</strain>
    </source>
</reference>
<sequence length="53" mass="6327">MDRGYESYNLMAHFQEKGWLYIIRIRDGKQSMRSSFNLPNTECFDQTFSLTLS</sequence>
<organism evidence="2 3">
    <name type="scientific">Streptococcus mitis</name>
    <dbReference type="NCBI Taxonomy" id="28037"/>
    <lineage>
        <taxon>Bacteria</taxon>
        <taxon>Bacillati</taxon>
        <taxon>Bacillota</taxon>
        <taxon>Bacilli</taxon>
        <taxon>Lactobacillales</taxon>
        <taxon>Streptococcaceae</taxon>
        <taxon>Streptococcus</taxon>
        <taxon>Streptococcus mitis group</taxon>
    </lineage>
</organism>
<evidence type="ECO:0000313" key="1">
    <source>
        <dbReference type="EMBL" id="ORO99433.1"/>
    </source>
</evidence>
<dbReference type="EMBL" id="NCVK01000014">
    <property type="protein sequence ID" value="ORP02692.1"/>
    <property type="molecule type" value="Genomic_DNA"/>
</dbReference>
<evidence type="ECO:0000313" key="2">
    <source>
        <dbReference type="EMBL" id="ORP02692.1"/>
    </source>
</evidence>
<name>A0A1X1KTX9_STRMT</name>
<protein>
    <submittedName>
        <fullName evidence="2">Transposase</fullName>
    </submittedName>
</protein>
<feature type="non-terminal residue" evidence="2">
    <location>
        <position position="53"/>
    </location>
</feature>
<gene>
    <name evidence="2" type="ORF">B7695_04600</name>
    <name evidence="1" type="ORF">B7695_07785</name>
</gene>
<accession>A0A1X1KTX9</accession>
<dbReference type="Proteomes" id="UP000193517">
    <property type="component" value="Unassembled WGS sequence"/>
</dbReference>
<evidence type="ECO:0000313" key="3">
    <source>
        <dbReference type="Proteomes" id="UP000193517"/>
    </source>
</evidence>
<dbReference type="EMBL" id="NCVK01000058">
    <property type="protein sequence ID" value="ORO99433.1"/>
    <property type="molecule type" value="Genomic_DNA"/>
</dbReference>
<reference evidence="2 3" key="1">
    <citation type="journal article" date="2016" name="Eur. J. Clin. Microbiol. Infect. Dis.">
        <title>Whole genome sequencing as a tool for phylogenetic analysis of clinical strains of Mitis group streptococci.</title>
        <authorList>
            <person name="Rasmussen L.H."/>
            <person name="Dargis R."/>
            <person name="Hojholt K."/>
            <person name="Christensen J.J."/>
            <person name="Skovgaard O."/>
            <person name="Justesen U.S."/>
            <person name="Rosenvinge F.S."/>
            <person name="Moser C."/>
            <person name="Lukjancenko O."/>
            <person name="Rasmussen S."/>
            <person name="Nielsen X.C."/>
        </authorList>
    </citation>
    <scope>NUCLEOTIDE SEQUENCE [LARGE SCALE GENOMIC DNA]</scope>
    <source>
        <strain evidence="2 3">OD_317805_11</strain>
    </source>
</reference>
<proteinExistence type="predicted"/>
<comment type="caution">
    <text evidence="2">The sequence shown here is derived from an EMBL/GenBank/DDBJ whole genome shotgun (WGS) entry which is preliminary data.</text>
</comment>
<dbReference type="AlphaFoldDB" id="A0A1X1KTX9"/>